<evidence type="ECO:0000313" key="1">
    <source>
        <dbReference type="EMBL" id="KAF8875013.1"/>
    </source>
</evidence>
<dbReference type="Proteomes" id="UP000724874">
    <property type="component" value="Unassembled WGS sequence"/>
</dbReference>
<keyword evidence="2" id="KW-1185">Reference proteome</keyword>
<proteinExistence type="predicted"/>
<dbReference type="EMBL" id="JADNYJ010000204">
    <property type="protein sequence ID" value="KAF8875013.1"/>
    <property type="molecule type" value="Genomic_DNA"/>
</dbReference>
<gene>
    <name evidence="1" type="ORF">CPB84DRAFT_1752823</name>
</gene>
<protein>
    <submittedName>
        <fullName evidence="1">Uncharacterized protein</fullName>
    </submittedName>
</protein>
<accession>A0A9P5TGZ7</accession>
<organism evidence="1 2">
    <name type="scientific">Gymnopilus junonius</name>
    <name type="common">Spectacular rustgill mushroom</name>
    <name type="synonym">Gymnopilus spectabilis subsp. junonius</name>
    <dbReference type="NCBI Taxonomy" id="109634"/>
    <lineage>
        <taxon>Eukaryota</taxon>
        <taxon>Fungi</taxon>
        <taxon>Dikarya</taxon>
        <taxon>Basidiomycota</taxon>
        <taxon>Agaricomycotina</taxon>
        <taxon>Agaricomycetes</taxon>
        <taxon>Agaricomycetidae</taxon>
        <taxon>Agaricales</taxon>
        <taxon>Agaricineae</taxon>
        <taxon>Hymenogastraceae</taxon>
        <taxon>Gymnopilus</taxon>
    </lineage>
</organism>
<dbReference type="OrthoDB" id="3033067at2759"/>
<dbReference type="AlphaFoldDB" id="A0A9P5TGZ7"/>
<evidence type="ECO:0000313" key="2">
    <source>
        <dbReference type="Proteomes" id="UP000724874"/>
    </source>
</evidence>
<sequence length="306" mass="34597">MVNPGAFRGARKVFLMGEKDTYSQAVEDGYVVEAVSKIQCRYFKRFPIDLPEEEDPTPEQLAAIDDDEIEPDFQEPDAEKMTMEEYVAEMEKLGSRQRKIAFKRGQIKRWLAYQHMKDHDVDSKANGAHNPYGALLYKLTGKEFVRPRAKTACNVWRKTQRAEIEAKVKALAAEKSIGKSAEQESGVAQKAWEEEVSNPASKAPQDHQRCILGLIRFMHPILDLICKATGWKASFIAGGPEPAHEGKLNIISVHSGMTTGNIPLDFSTLEREGYKKHFLPMYGRFLKKCYLVYGSYRRVSFPCAAA</sequence>
<reference evidence="1" key="1">
    <citation type="submission" date="2020-11" db="EMBL/GenBank/DDBJ databases">
        <authorList>
            <consortium name="DOE Joint Genome Institute"/>
            <person name="Ahrendt S."/>
            <person name="Riley R."/>
            <person name="Andreopoulos W."/>
            <person name="LaButti K."/>
            <person name="Pangilinan J."/>
            <person name="Ruiz-duenas F.J."/>
            <person name="Barrasa J.M."/>
            <person name="Sanchez-Garcia M."/>
            <person name="Camarero S."/>
            <person name="Miyauchi S."/>
            <person name="Serrano A."/>
            <person name="Linde D."/>
            <person name="Babiker R."/>
            <person name="Drula E."/>
            <person name="Ayuso-Fernandez I."/>
            <person name="Pacheco R."/>
            <person name="Padilla G."/>
            <person name="Ferreira P."/>
            <person name="Barriuso J."/>
            <person name="Kellner H."/>
            <person name="Castanera R."/>
            <person name="Alfaro M."/>
            <person name="Ramirez L."/>
            <person name="Pisabarro A.G."/>
            <person name="Kuo A."/>
            <person name="Tritt A."/>
            <person name="Lipzen A."/>
            <person name="He G."/>
            <person name="Yan M."/>
            <person name="Ng V."/>
            <person name="Cullen D."/>
            <person name="Martin F."/>
            <person name="Rosso M.-N."/>
            <person name="Henrissat B."/>
            <person name="Hibbett D."/>
            <person name="Martinez A.T."/>
            <person name="Grigoriev I.V."/>
        </authorList>
    </citation>
    <scope>NUCLEOTIDE SEQUENCE</scope>
    <source>
        <strain evidence="1">AH 44721</strain>
    </source>
</reference>
<comment type="caution">
    <text evidence="1">The sequence shown here is derived from an EMBL/GenBank/DDBJ whole genome shotgun (WGS) entry which is preliminary data.</text>
</comment>
<name>A0A9P5TGZ7_GYMJU</name>